<feature type="compositionally biased region" description="Basic residues" evidence="1">
    <location>
        <begin position="310"/>
        <end position="346"/>
    </location>
</feature>
<keyword evidence="3" id="KW-1185">Reference proteome</keyword>
<reference evidence="2" key="1">
    <citation type="submission" date="2020-10" db="EMBL/GenBank/DDBJ databases">
        <title>Taxonomic study of unclassified bacteria belonging to the class Ktedonobacteria.</title>
        <authorList>
            <person name="Yabe S."/>
            <person name="Wang C.M."/>
            <person name="Zheng Y."/>
            <person name="Sakai Y."/>
            <person name="Cavaletti L."/>
            <person name="Monciardini P."/>
            <person name="Donadio S."/>
        </authorList>
    </citation>
    <scope>NUCLEOTIDE SEQUENCE</scope>
    <source>
        <strain evidence="2">SOSP1-1</strain>
    </source>
</reference>
<evidence type="ECO:0000313" key="3">
    <source>
        <dbReference type="Proteomes" id="UP000612362"/>
    </source>
</evidence>
<dbReference type="AlphaFoldDB" id="A0A8J3IAG1"/>
<protein>
    <recommendedName>
        <fullName evidence="4">Transposase</fullName>
    </recommendedName>
</protein>
<gene>
    <name evidence="2" type="ORF">KSX_71750</name>
</gene>
<proteinExistence type="predicted"/>
<evidence type="ECO:0008006" key="4">
    <source>
        <dbReference type="Google" id="ProtNLM"/>
    </source>
</evidence>
<feature type="region of interest" description="Disordered" evidence="1">
    <location>
        <begin position="291"/>
        <end position="346"/>
    </location>
</feature>
<accession>A0A8J3IAG1</accession>
<dbReference type="RefSeq" id="WP_220198135.1">
    <property type="nucleotide sequence ID" value="NZ_BNJF01000004.1"/>
</dbReference>
<evidence type="ECO:0000313" key="2">
    <source>
        <dbReference type="EMBL" id="GHO49012.1"/>
    </source>
</evidence>
<dbReference type="EMBL" id="BNJF01000004">
    <property type="protein sequence ID" value="GHO49012.1"/>
    <property type="molecule type" value="Genomic_DNA"/>
</dbReference>
<organism evidence="2 3">
    <name type="scientific">Ktedonospora formicarum</name>
    <dbReference type="NCBI Taxonomy" id="2778364"/>
    <lineage>
        <taxon>Bacteria</taxon>
        <taxon>Bacillati</taxon>
        <taxon>Chloroflexota</taxon>
        <taxon>Ktedonobacteria</taxon>
        <taxon>Ktedonobacterales</taxon>
        <taxon>Ktedonobacteraceae</taxon>
        <taxon>Ktedonospora</taxon>
    </lineage>
</organism>
<comment type="caution">
    <text evidence="2">The sequence shown here is derived from an EMBL/GenBank/DDBJ whole genome shotgun (WGS) entry which is preliminary data.</text>
</comment>
<feature type="compositionally biased region" description="Basic and acidic residues" evidence="1">
    <location>
        <begin position="291"/>
        <end position="309"/>
    </location>
</feature>
<sequence length="546" mass="61053">MMRQAASNHTQATKIRTPTFLLELPLVVNAGQAKQVRAHLEAARQLYNAILSEGQKRLRRMRADPVWHEARSLPRTHKAERAAAFSALRTAHGFTETALHQAVKGLRVGWIAEHIDAVLAQTLASRAYRALNRVCLGKAKRVRFKSRGRGFCSIENKRNDTGLRFVLQPPEAGNAGFLLWNGDQLPALIDWQDEVVAHGLRHRIKYARLLQRPASSKRAAGADAEGNRYCVQLVLEGTPHHKPKHTVGQGVVGADLGPSTLALVPQEGEASLEVFCAELAPDAKAIRRLQRQMDRQRRAANPEHYDEKGRLKKQGKKLRWKQSKRYQATRRRKASKERKLAAHRKSLHGRNVHEVMALGKTIILEKISYKAWQKTYGKSVGLRAPGMFVELLRRTAVPPLGVASTGGILVEVPTRTTALSQWCHGCGKKVKKPLSQRWHQCECGIGPVQRDLYSAFLAAYLNPADPIPSCARYQAYWEGAEARLRAAHECLIQRAREGQVLPQSLGLTRARVRLPKSSEEPPLEPVLLLEGEELEAWAESLEPPLL</sequence>
<dbReference type="Proteomes" id="UP000612362">
    <property type="component" value="Unassembled WGS sequence"/>
</dbReference>
<name>A0A8J3IAG1_9CHLR</name>
<evidence type="ECO:0000256" key="1">
    <source>
        <dbReference type="SAM" id="MobiDB-lite"/>
    </source>
</evidence>